<sequence>MSKEKQLEIIGDELDSLMQRVIANHLRAGQKASGRTMQSIRKQISDAGGVLFGRAYFGSLETGRKPGPVPRGFRFVILKWMKDKGISASPVPYIRKPSTRWKPKYTPQERGDLSLAGAIAYRIRNGGTRLFRNGGRDDIYSNEIPKTVENILDRIMTVFAKDVESININSINEEGSD</sequence>
<reference evidence="2" key="1">
    <citation type="submission" date="2016-11" db="EMBL/GenBank/DDBJ databases">
        <authorList>
            <person name="Varghese N."/>
            <person name="Submissions S."/>
        </authorList>
    </citation>
    <scope>NUCLEOTIDE SEQUENCE [LARGE SCALE GENOMIC DNA]</scope>
    <source>
        <strain evidence="2">DSM 26884</strain>
    </source>
</reference>
<accession>A0A1M6FKM6</accession>
<evidence type="ECO:0000313" key="2">
    <source>
        <dbReference type="Proteomes" id="UP000184192"/>
    </source>
</evidence>
<dbReference type="EMBL" id="FQZN01000012">
    <property type="protein sequence ID" value="SHI98234.1"/>
    <property type="molecule type" value="Genomic_DNA"/>
</dbReference>
<dbReference type="AlphaFoldDB" id="A0A1M6FKM6"/>
<evidence type="ECO:0008006" key="3">
    <source>
        <dbReference type="Google" id="ProtNLM"/>
    </source>
</evidence>
<protein>
    <recommendedName>
        <fullName evidence="3">HK97 gp10 family phage protein</fullName>
    </recommendedName>
</protein>
<dbReference type="eggNOG" id="ENOG5032UF3">
    <property type="taxonomic scope" value="Bacteria"/>
</dbReference>
<gene>
    <name evidence="1" type="ORF">SAMN05444350_11284</name>
</gene>
<proteinExistence type="predicted"/>
<dbReference type="Proteomes" id="UP000184192">
    <property type="component" value="Unassembled WGS sequence"/>
</dbReference>
<keyword evidence="2" id="KW-1185">Reference proteome</keyword>
<name>A0A1M6FKM6_9BACE</name>
<organism evidence="1 2">
    <name type="scientific">Bacteroides stercorirosoris</name>
    <dbReference type="NCBI Taxonomy" id="871324"/>
    <lineage>
        <taxon>Bacteria</taxon>
        <taxon>Pseudomonadati</taxon>
        <taxon>Bacteroidota</taxon>
        <taxon>Bacteroidia</taxon>
        <taxon>Bacteroidales</taxon>
        <taxon>Bacteroidaceae</taxon>
        <taxon>Bacteroides</taxon>
    </lineage>
</organism>
<evidence type="ECO:0000313" key="1">
    <source>
        <dbReference type="EMBL" id="SHI98234.1"/>
    </source>
</evidence>